<dbReference type="Gene3D" id="3.40.30.10">
    <property type="entry name" value="Glutaredoxin"/>
    <property type="match status" value="1"/>
</dbReference>
<dbReference type="EMBL" id="AMFJ01034297">
    <property type="protein sequence ID" value="EKD29741.1"/>
    <property type="molecule type" value="Genomic_DNA"/>
</dbReference>
<name>K1XXS0_9BACT</name>
<dbReference type="AlphaFoldDB" id="K1XXS0"/>
<gene>
    <name evidence="1" type="ORF">ACD_78C00297G0002</name>
</gene>
<accession>K1XXS0</accession>
<protein>
    <recommendedName>
        <fullName evidence="2">Thioredoxin-like fold domain-containing protein</fullName>
    </recommendedName>
</protein>
<evidence type="ECO:0000313" key="1">
    <source>
        <dbReference type="EMBL" id="EKD29741.1"/>
    </source>
</evidence>
<proteinExistence type="predicted"/>
<reference evidence="1" key="1">
    <citation type="journal article" date="2012" name="Science">
        <title>Fermentation, hydrogen, and sulfur metabolism in multiple uncultivated bacterial phyla.</title>
        <authorList>
            <person name="Wrighton K.C."/>
            <person name="Thomas B.C."/>
            <person name="Sharon I."/>
            <person name="Miller C.S."/>
            <person name="Castelle C.J."/>
            <person name="VerBerkmoes N.C."/>
            <person name="Wilkins M.J."/>
            <person name="Hettich R.L."/>
            <person name="Lipton M.S."/>
            <person name="Williams K.H."/>
            <person name="Long P.E."/>
            <person name="Banfield J.F."/>
        </authorList>
    </citation>
    <scope>NUCLEOTIDE SEQUENCE [LARGE SCALE GENOMIC DNA]</scope>
</reference>
<sequence length="107" mass="11522">MHIKIIGTDPERWELFALTSKVLATLGLDAVIKIEQTDDEAYKMELGITENPAFCIEETGIDFKDVIFQGIIPTEQEISSLLVSIVGGDEEDACGSGGCGSCGWGCH</sequence>
<evidence type="ECO:0008006" key="2">
    <source>
        <dbReference type="Google" id="ProtNLM"/>
    </source>
</evidence>
<comment type="caution">
    <text evidence="1">The sequence shown here is derived from an EMBL/GenBank/DDBJ whole genome shotgun (WGS) entry which is preliminary data.</text>
</comment>
<organism evidence="1">
    <name type="scientific">uncultured bacterium</name>
    <name type="common">gcode 4</name>
    <dbReference type="NCBI Taxonomy" id="1234023"/>
    <lineage>
        <taxon>Bacteria</taxon>
        <taxon>environmental samples</taxon>
    </lineage>
</organism>